<organism evidence="3 4">
    <name type="scientific">Sphingobium boeckii</name>
    <dbReference type="NCBI Taxonomy" id="1082345"/>
    <lineage>
        <taxon>Bacteria</taxon>
        <taxon>Pseudomonadati</taxon>
        <taxon>Pseudomonadota</taxon>
        <taxon>Alphaproteobacteria</taxon>
        <taxon>Sphingomonadales</taxon>
        <taxon>Sphingomonadaceae</taxon>
        <taxon>Sphingobium</taxon>
    </lineage>
</organism>
<evidence type="ECO:0000313" key="3">
    <source>
        <dbReference type="EMBL" id="MBB5687019.1"/>
    </source>
</evidence>
<name>A0A7W9EFE8_9SPHN</name>
<sequence length="391" mass="42696">MKQSPASAFAGATPAPSPLGPAPSVEVRAIRDIPEDWAPLWDDLAAHAAEPNCFAARWFMMPAIRHLAGDGPIRMLAIWQGRALIGLMPVTIARNYGRAPVRHVQNWLHFHNFLGTPLIRAGHEADVWTAILESLDQAEWAPGFLHINGLVEDGPVMTGLRATGRRVDVVHRVARAMLQSDLGPTAYYEATVRKKKRKEIARLAARLAEKGTVSHARFGPGDDPARWCDAFLALEMSGWKGRSGSALGCTAATRAFLDAIVKGAATAGQLDFVKLSLNGQPIAMLLNLLSPPGSFSFKIAFDEAYARFSPGVLIQLENLNMLERPGIAWMDSCAVEDHPMINSLWAERRALVRVSIPLGGVRRGLLFHGCRMAENALVFVRRVMPARRDGA</sequence>
<accession>A0A7W9EFE8</accession>
<dbReference type="AlphaFoldDB" id="A0A7W9EFE8"/>
<dbReference type="EMBL" id="JACIJC010000005">
    <property type="protein sequence ID" value="MBB5687019.1"/>
    <property type="molecule type" value="Genomic_DNA"/>
</dbReference>
<evidence type="ECO:0000313" key="4">
    <source>
        <dbReference type="Proteomes" id="UP000549617"/>
    </source>
</evidence>
<evidence type="ECO:0000256" key="1">
    <source>
        <dbReference type="SAM" id="MobiDB-lite"/>
    </source>
</evidence>
<keyword evidence="4" id="KW-1185">Reference proteome</keyword>
<dbReference type="SUPFAM" id="SSF55729">
    <property type="entry name" value="Acyl-CoA N-acyltransferases (Nat)"/>
    <property type="match status" value="1"/>
</dbReference>
<dbReference type="GO" id="GO:0016740">
    <property type="term" value="F:transferase activity"/>
    <property type="evidence" value="ECO:0007669"/>
    <property type="project" value="UniProtKB-KW"/>
</dbReference>
<evidence type="ECO:0000259" key="2">
    <source>
        <dbReference type="Pfam" id="PF13480"/>
    </source>
</evidence>
<protein>
    <submittedName>
        <fullName evidence="3">CelD/BcsL family acetyltransferase involved in cellulose biosynthesis</fullName>
    </submittedName>
</protein>
<dbReference type="InterPro" id="IPR038740">
    <property type="entry name" value="BioF2-like_GNAT_dom"/>
</dbReference>
<reference evidence="3 4" key="1">
    <citation type="submission" date="2020-08" db="EMBL/GenBank/DDBJ databases">
        <title>Genomic Encyclopedia of Type Strains, Phase IV (KMG-IV): sequencing the most valuable type-strain genomes for metagenomic binning, comparative biology and taxonomic classification.</title>
        <authorList>
            <person name="Goeker M."/>
        </authorList>
    </citation>
    <scope>NUCLEOTIDE SEQUENCE [LARGE SCALE GENOMIC DNA]</scope>
    <source>
        <strain evidence="3 4">DSM 25079</strain>
    </source>
</reference>
<feature type="domain" description="BioF2-like acetyltransferase" evidence="2">
    <location>
        <begin position="194"/>
        <end position="332"/>
    </location>
</feature>
<dbReference type="InterPro" id="IPR016181">
    <property type="entry name" value="Acyl_CoA_acyltransferase"/>
</dbReference>
<gene>
    <name evidence="3" type="ORF">FHS49_003047</name>
</gene>
<dbReference type="Pfam" id="PF13480">
    <property type="entry name" value="Acetyltransf_6"/>
    <property type="match status" value="1"/>
</dbReference>
<dbReference type="Proteomes" id="UP000549617">
    <property type="component" value="Unassembled WGS sequence"/>
</dbReference>
<feature type="region of interest" description="Disordered" evidence="1">
    <location>
        <begin position="1"/>
        <end position="22"/>
    </location>
</feature>
<keyword evidence="3" id="KW-0808">Transferase</keyword>
<comment type="caution">
    <text evidence="3">The sequence shown here is derived from an EMBL/GenBank/DDBJ whole genome shotgun (WGS) entry which is preliminary data.</text>
</comment>
<proteinExistence type="predicted"/>
<dbReference type="RefSeq" id="WP_184020081.1">
    <property type="nucleotide sequence ID" value="NZ_JACIJC010000005.1"/>
</dbReference>